<dbReference type="AlphaFoldDB" id="A0AAP2DFE0"/>
<protein>
    <submittedName>
        <fullName evidence="3">Uncharacterized protein</fullName>
    </submittedName>
</protein>
<keyword evidence="2" id="KW-0472">Membrane</keyword>
<evidence type="ECO:0000256" key="2">
    <source>
        <dbReference type="SAM" id="Phobius"/>
    </source>
</evidence>
<dbReference type="EMBL" id="JAHESC010000085">
    <property type="protein sequence ID" value="MBT1690759.1"/>
    <property type="molecule type" value="Genomic_DNA"/>
</dbReference>
<accession>A0AAP2DFE0</accession>
<dbReference type="RefSeq" id="WP_254094528.1">
    <property type="nucleotide sequence ID" value="NZ_JAHESC010000085.1"/>
</dbReference>
<feature type="transmembrane region" description="Helical" evidence="2">
    <location>
        <begin position="38"/>
        <end position="59"/>
    </location>
</feature>
<keyword evidence="4" id="KW-1185">Reference proteome</keyword>
<dbReference type="Proteomes" id="UP001319180">
    <property type="component" value="Unassembled WGS sequence"/>
</dbReference>
<keyword evidence="2" id="KW-0812">Transmembrane</keyword>
<name>A0AAP2DFE0_9BACT</name>
<comment type="caution">
    <text evidence="3">The sequence shown here is derived from an EMBL/GenBank/DDBJ whole genome shotgun (WGS) entry which is preliminary data.</text>
</comment>
<reference evidence="3 4" key="1">
    <citation type="submission" date="2021-05" db="EMBL/GenBank/DDBJ databases">
        <title>A Polyphasic approach of four new species of the genus Ohtaekwangia: Ohtaekwangia histidinii sp. nov., Ohtaekwangia cretensis sp. nov., Ohtaekwangia indiensis sp. nov., Ohtaekwangia reichenbachii sp. nov. from diverse environment.</title>
        <authorList>
            <person name="Octaviana S."/>
        </authorList>
    </citation>
    <scope>NUCLEOTIDE SEQUENCE [LARGE SCALE GENOMIC DNA]</scope>
    <source>
        <strain evidence="3 4">PWU37</strain>
    </source>
</reference>
<evidence type="ECO:0000256" key="1">
    <source>
        <dbReference type="SAM" id="Coils"/>
    </source>
</evidence>
<proteinExistence type="predicted"/>
<keyword evidence="1" id="KW-0175">Coiled coil</keyword>
<evidence type="ECO:0000313" key="4">
    <source>
        <dbReference type="Proteomes" id="UP001319180"/>
    </source>
</evidence>
<organism evidence="3 4">
    <name type="scientific">Dawidia soli</name>
    <dbReference type="NCBI Taxonomy" id="2782352"/>
    <lineage>
        <taxon>Bacteria</taxon>
        <taxon>Pseudomonadati</taxon>
        <taxon>Bacteroidota</taxon>
        <taxon>Cytophagia</taxon>
        <taxon>Cytophagales</taxon>
        <taxon>Chryseotaleaceae</taxon>
        <taxon>Dawidia</taxon>
    </lineage>
</organism>
<evidence type="ECO:0000313" key="3">
    <source>
        <dbReference type="EMBL" id="MBT1690759.1"/>
    </source>
</evidence>
<keyword evidence="2" id="KW-1133">Transmembrane helix</keyword>
<feature type="coiled-coil region" evidence="1">
    <location>
        <begin position="66"/>
        <end position="154"/>
    </location>
</feature>
<gene>
    <name evidence="3" type="ORF">KK078_29615</name>
</gene>
<sequence length="219" mass="25582">MPSTQETDTLDALTIEQLQKLKLQEEIRNLRKPLWAQIPFISVITTLVIAFTGTTITIWQIKSKTEAVLAEQRQHFADEVEKLEEDKNQAQRLMDEALAKYQEARTEKAAVLSEKTEIANKANEMRELRLRDKEEDLRTRVTNLEKFYEDLRNRDNAYISGFTRGFVMKNPTVQADIARFAKDGEKELMEEWLKSQVLFTGIKRFQEYVRETAPPVNKQ</sequence>